<evidence type="ECO:0000256" key="6">
    <source>
        <dbReference type="ARBA" id="ARBA00023085"/>
    </source>
</evidence>
<evidence type="ECO:0000256" key="1">
    <source>
        <dbReference type="ARBA" id="ARBA00005184"/>
    </source>
</evidence>
<feature type="domain" description="Pectinesterase inhibitor" evidence="13">
    <location>
        <begin position="52"/>
        <end position="204"/>
    </location>
</feature>
<accession>A0A397Z1R2</accession>
<dbReference type="GO" id="GO:0030599">
    <property type="term" value="F:pectinesterase activity"/>
    <property type="evidence" value="ECO:0007669"/>
    <property type="project" value="UniProtKB-EC"/>
</dbReference>
<evidence type="ECO:0000256" key="2">
    <source>
        <dbReference type="ARBA" id="ARBA00006027"/>
    </source>
</evidence>
<sequence length="710" mass="75452">MAFGSYDDDSKRKRRYAMISISSVLLVSMVVAVTIGVNVNNHDNGSKEEITASVKAIKEVCAPTDYKKTCEDTLRKDAKDTSDPLELVRAAFNVTMKQITNVARKSQTMIELQKDPRTKMALDQCKELMDYAIGELSNSFVELGKFEFHKVDEVLIKVKVWLSATITHEQTCIDGFKGTKGDAGETIKKALKTAVQLTHNALAMVTEMSNYLGQMQFTELSSRRLLAQEPSWVDGRVRRLLTAPLSEVKPDMVVAQDGSGQYKTISEAMQNVPKNKNVTFVVYIKTGVYKEFVQVDRTMSDLVFIGDGPDKTVITGEKSFQDGITTYRTATVAIIGDRFIAKNMGFQNTAGAAKHQAVGIRVLSDQSIFYNCRFDGYQDTLYAHSHRQFYRDCTISGTIDFLFGDAAAVFQNCILLVRKPLPNQACPITAHGREDPKETTGFVLQGCTIAGEADYLAVKETSKAYLGRPWKAYSKTIIMDTFIPDFIAAEGWQQWKGNFGIDTLFYSEARNTGPGAGVTGRVTWPGIKKLSDEDILGYTPAKYIQGDEWIPSKGVPYTPGLFAGTGLATVAASSNSTQAGSSSNTTGTGPAAAPQADSSSNTTGSGPAAAPQASSSSNTTGSGPAAAPQAGSSPNTTGSGPTAAPGVSAVTNTTGLGSPSATPSASPSPSTSPPAITSASPSASPSATPSATPPSASPSIISPSASTPST</sequence>
<evidence type="ECO:0000256" key="9">
    <source>
        <dbReference type="ARBA" id="ARBA00047928"/>
    </source>
</evidence>
<dbReference type="SUPFAM" id="SSF101148">
    <property type="entry name" value="Plant invertase/pectin methylesterase inhibitor"/>
    <property type="match status" value="1"/>
</dbReference>
<dbReference type="FunFam" id="2.160.20.10:FF:000001">
    <property type="entry name" value="Pectinesterase"/>
    <property type="match status" value="1"/>
</dbReference>
<dbReference type="SMART" id="SM00856">
    <property type="entry name" value="PMEI"/>
    <property type="match status" value="1"/>
</dbReference>
<feature type="transmembrane region" description="Helical" evidence="12">
    <location>
        <begin position="16"/>
        <end position="37"/>
    </location>
</feature>
<dbReference type="InterPro" id="IPR011050">
    <property type="entry name" value="Pectin_lyase_fold/virulence"/>
</dbReference>
<dbReference type="SUPFAM" id="SSF51126">
    <property type="entry name" value="Pectin lyase-like"/>
    <property type="match status" value="1"/>
</dbReference>
<keyword evidence="12" id="KW-0472">Membrane</keyword>
<evidence type="ECO:0000256" key="11">
    <source>
        <dbReference type="SAM" id="MobiDB-lite"/>
    </source>
</evidence>
<evidence type="ECO:0000313" key="15">
    <source>
        <dbReference type="Proteomes" id="UP000264353"/>
    </source>
</evidence>
<dbReference type="Proteomes" id="UP000264353">
    <property type="component" value="Chromosome A6"/>
</dbReference>
<dbReference type="EMBL" id="CM010633">
    <property type="protein sequence ID" value="RID59617.1"/>
    <property type="molecule type" value="Genomic_DNA"/>
</dbReference>
<comment type="function">
    <text evidence="10">Acts in the modification of cell walls via demethylesterification of cell wall pectin.</text>
</comment>
<keyword evidence="5" id="KW-0378">Hydrolase</keyword>
<dbReference type="GO" id="GO:0045490">
    <property type="term" value="P:pectin catabolic process"/>
    <property type="evidence" value="ECO:0007669"/>
    <property type="project" value="UniProtKB-UniPathway"/>
</dbReference>
<name>A0A397Z1R2_BRACM</name>
<evidence type="ECO:0000256" key="4">
    <source>
        <dbReference type="ARBA" id="ARBA00013229"/>
    </source>
</evidence>
<keyword evidence="6" id="KW-0063">Aspartyl esterase</keyword>
<dbReference type="InterPro" id="IPR000070">
    <property type="entry name" value="Pectinesterase_cat"/>
</dbReference>
<gene>
    <name evidence="14" type="ORF">BRARA_F02838</name>
</gene>
<keyword evidence="8" id="KW-0325">Glycoprotein</keyword>
<comment type="catalytic activity">
    <reaction evidence="9">
        <text>[(1-&gt;4)-alpha-D-galacturonosyl methyl ester](n) + n H2O = [(1-&gt;4)-alpha-D-galacturonosyl](n) + n methanol + n H(+)</text>
        <dbReference type="Rhea" id="RHEA:22380"/>
        <dbReference type="Rhea" id="RHEA-COMP:14570"/>
        <dbReference type="Rhea" id="RHEA-COMP:14573"/>
        <dbReference type="ChEBI" id="CHEBI:15377"/>
        <dbReference type="ChEBI" id="CHEBI:15378"/>
        <dbReference type="ChEBI" id="CHEBI:17790"/>
        <dbReference type="ChEBI" id="CHEBI:140522"/>
        <dbReference type="ChEBI" id="CHEBI:140523"/>
        <dbReference type="EC" id="3.1.1.11"/>
    </reaction>
</comment>
<dbReference type="InterPro" id="IPR006501">
    <property type="entry name" value="Pectinesterase_inhib_dom"/>
</dbReference>
<evidence type="ECO:0000256" key="8">
    <source>
        <dbReference type="ARBA" id="ARBA00023180"/>
    </source>
</evidence>
<keyword evidence="12" id="KW-1133">Transmembrane helix</keyword>
<protein>
    <recommendedName>
        <fullName evidence="4">pectinesterase</fullName>
        <ecNumber evidence="4">3.1.1.11</ecNumber>
    </recommendedName>
</protein>
<evidence type="ECO:0000256" key="5">
    <source>
        <dbReference type="ARBA" id="ARBA00022801"/>
    </source>
</evidence>
<dbReference type="InterPro" id="IPR012334">
    <property type="entry name" value="Pectin_lyas_fold"/>
</dbReference>
<dbReference type="Pfam" id="PF04043">
    <property type="entry name" value="PMEI"/>
    <property type="match status" value="1"/>
</dbReference>
<evidence type="ECO:0000259" key="13">
    <source>
        <dbReference type="SMART" id="SM00856"/>
    </source>
</evidence>
<feature type="region of interest" description="Disordered" evidence="11">
    <location>
        <begin position="575"/>
        <end position="710"/>
    </location>
</feature>
<keyword evidence="12" id="KW-0812">Transmembrane</keyword>
<dbReference type="Gene3D" id="2.160.20.10">
    <property type="entry name" value="Single-stranded right-handed beta-helix, Pectin lyase-like"/>
    <property type="match status" value="1"/>
</dbReference>
<evidence type="ECO:0000256" key="7">
    <source>
        <dbReference type="ARBA" id="ARBA00023157"/>
    </source>
</evidence>
<comment type="pathway">
    <text evidence="1">Glycan metabolism; pectin degradation; 2-dehydro-3-deoxy-D-gluconate from pectin: step 1/5.</text>
</comment>
<proteinExistence type="inferred from homology"/>
<organism evidence="14 15">
    <name type="scientific">Brassica campestris</name>
    <name type="common">Field mustard</name>
    <dbReference type="NCBI Taxonomy" id="3711"/>
    <lineage>
        <taxon>Eukaryota</taxon>
        <taxon>Viridiplantae</taxon>
        <taxon>Streptophyta</taxon>
        <taxon>Embryophyta</taxon>
        <taxon>Tracheophyta</taxon>
        <taxon>Spermatophyta</taxon>
        <taxon>Magnoliopsida</taxon>
        <taxon>eudicotyledons</taxon>
        <taxon>Gunneridae</taxon>
        <taxon>Pentapetalae</taxon>
        <taxon>rosids</taxon>
        <taxon>malvids</taxon>
        <taxon>Brassicales</taxon>
        <taxon>Brassicaceae</taxon>
        <taxon>Brassiceae</taxon>
        <taxon>Brassica</taxon>
    </lineage>
</organism>
<keyword evidence="7" id="KW-1015">Disulfide bond</keyword>
<dbReference type="AlphaFoldDB" id="A0A397Z1R2"/>
<dbReference type="Gene3D" id="1.20.140.40">
    <property type="entry name" value="Invertase/pectin methylesterase inhibitor family protein"/>
    <property type="match status" value="1"/>
</dbReference>
<dbReference type="NCBIfam" id="TIGR01614">
    <property type="entry name" value="PME_inhib"/>
    <property type="match status" value="1"/>
</dbReference>
<evidence type="ECO:0000313" key="14">
    <source>
        <dbReference type="EMBL" id="RID59617.1"/>
    </source>
</evidence>
<dbReference type="GO" id="GO:0042545">
    <property type="term" value="P:cell wall modification"/>
    <property type="evidence" value="ECO:0007669"/>
    <property type="project" value="InterPro"/>
</dbReference>
<comment type="similarity">
    <text evidence="2">In the N-terminal section; belongs to the PMEI family.</text>
</comment>
<dbReference type="GO" id="GO:0004857">
    <property type="term" value="F:enzyme inhibitor activity"/>
    <property type="evidence" value="ECO:0007669"/>
    <property type="project" value="InterPro"/>
</dbReference>
<dbReference type="FunFam" id="1.20.140.40:FF:000001">
    <property type="entry name" value="Pectinesterase"/>
    <property type="match status" value="1"/>
</dbReference>
<evidence type="ECO:0000256" key="3">
    <source>
        <dbReference type="ARBA" id="ARBA00007786"/>
    </source>
</evidence>
<evidence type="ECO:0000256" key="10">
    <source>
        <dbReference type="ARBA" id="ARBA00057335"/>
    </source>
</evidence>
<comment type="similarity">
    <text evidence="3">In the C-terminal section; belongs to the pectinesterase family.</text>
</comment>
<dbReference type="Pfam" id="PF01095">
    <property type="entry name" value="Pectinesterase"/>
    <property type="match status" value="1"/>
</dbReference>
<evidence type="ECO:0000256" key="12">
    <source>
        <dbReference type="SAM" id="Phobius"/>
    </source>
</evidence>
<dbReference type="CDD" id="cd15798">
    <property type="entry name" value="PMEI-like_3"/>
    <property type="match status" value="1"/>
</dbReference>
<dbReference type="InterPro" id="IPR035513">
    <property type="entry name" value="Invertase/methylesterase_inhib"/>
</dbReference>
<dbReference type="UniPathway" id="UPA00545">
    <property type="reaction ID" value="UER00823"/>
</dbReference>
<feature type="compositionally biased region" description="Low complexity" evidence="11">
    <location>
        <begin position="697"/>
        <end position="710"/>
    </location>
</feature>
<dbReference type="PANTHER" id="PTHR31707">
    <property type="entry name" value="PECTINESTERASE"/>
    <property type="match status" value="1"/>
</dbReference>
<dbReference type="EC" id="3.1.1.11" evidence="4"/>
<feature type="compositionally biased region" description="Low complexity" evidence="11">
    <location>
        <begin position="658"/>
        <end position="690"/>
    </location>
</feature>
<reference evidence="14 15" key="1">
    <citation type="submission" date="2018-06" db="EMBL/GenBank/DDBJ databases">
        <title>WGS assembly of Brassica rapa FPsc.</title>
        <authorList>
            <person name="Bowman J."/>
            <person name="Kohchi T."/>
            <person name="Yamato K."/>
            <person name="Jenkins J."/>
            <person name="Shu S."/>
            <person name="Ishizaki K."/>
            <person name="Yamaoka S."/>
            <person name="Nishihama R."/>
            <person name="Nakamura Y."/>
            <person name="Berger F."/>
            <person name="Adam C."/>
            <person name="Aki S."/>
            <person name="Althoff F."/>
            <person name="Araki T."/>
            <person name="Arteaga-Vazquez M."/>
            <person name="Balasubrmanian S."/>
            <person name="Bauer D."/>
            <person name="Boehm C."/>
            <person name="Briginshaw L."/>
            <person name="Caballero-Perez J."/>
            <person name="Catarino B."/>
            <person name="Chen F."/>
            <person name="Chiyoda S."/>
            <person name="Chovatia M."/>
            <person name="Davies K."/>
            <person name="Delmans M."/>
            <person name="Demura T."/>
            <person name="Dierschke T."/>
            <person name="Dolan L."/>
            <person name="Dorantes-Acosta A."/>
            <person name="Eklund D."/>
            <person name="Florent S."/>
            <person name="Flores-Sandoval E."/>
            <person name="Fujiyama A."/>
            <person name="Fukuzawa H."/>
            <person name="Galik B."/>
            <person name="Grimanelli D."/>
            <person name="Grimwood J."/>
            <person name="Grossniklaus U."/>
            <person name="Hamada T."/>
            <person name="Haseloff J."/>
            <person name="Hetherington A."/>
            <person name="Higo A."/>
            <person name="Hirakawa Y."/>
            <person name="Hundley H."/>
            <person name="Ikeda Y."/>
            <person name="Inoue K."/>
            <person name="Inoue S."/>
            <person name="Ishida S."/>
            <person name="Jia Q."/>
            <person name="Kakita M."/>
            <person name="Kanazawa T."/>
            <person name="Kawai Y."/>
            <person name="Kawashima T."/>
            <person name="Kennedy M."/>
            <person name="Kinose K."/>
            <person name="Kinoshita T."/>
            <person name="Kohara Y."/>
            <person name="Koide E."/>
            <person name="Komatsu K."/>
            <person name="Kopischke S."/>
            <person name="Kubo M."/>
            <person name="Kyozuka J."/>
            <person name="Lagercrantz U."/>
            <person name="Lin S."/>
            <person name="Lindquist E."/>
            <person name="Lipzen A."/>
            <person name="Lu C."/>
            <person name="Luna E."/>
            <person name="Martienssen R."/>
            <person name="Minamino N."/>
            <person name="Mizutani M."/>
            <person name="Mizutani M."/>
            <person name="Mochizuki N."/>
            <person name="Monte I."/>
            <person name="Mosher R."/>
            <person name="Nagasaki H."/>
            <person name="Nakagami H."/>
            <person name="Naramoto S."/>
            <person name="Nishitani K."/>
            <person name="Ohtani M."/>
            <person name="Okamoto T."/>
            <person name="Okumura M."/>
            <person name="Phillips J."/>
            <person name="Pollak B."/>
            <person name="Reinders A."/>
            <person name="Roevekamp M."/>
            <person name="Sano R."/>
            <person name="Sawa S."/>
            <person name="Schmid M."/>
            <person name="Shirakawa M."/>
            <person name="Solano R."/>
            <person name="Spunde A."/>
            <person name="Suetsugu N."/>
            <person name="Sugano S."/>
            <person name="Sugiyama A."/>
            <person name="Sun R."/>
            <person name="Suzuki Y."/>
            <person name="Takenaka M."/>
            <person name="Takezawa D."/>
            <person name="Tomogane H."/>
            <person name="Tsuzuki M."/>
            <person name="Ueda T."/>
            <person name="Umeda M."/>
            <person name="Ward J."/>
            <person name="Watanabe Y."/>
            <person name="Yazaki K."/>
            <person name="Yokoyama R."/>
            <person name="Yoshitake Y."/>
            <person name="Yotsui I."/>
            <person name="Zachgo S."/>
            <person name="Schmutz J."/>
        </authorList>
    </citation>
    <scope>NUCLEOTIDE SEQUENCE [LARGE SCALE GENOMIC DNA]</scope>
    <source>
        <strain evidence="15">cv. B-3</strain>
    </source>
</reference>
<feature type="compositionally biased region" description="Low complexity" evidence="11">
    <location>
        <begin position="575"/>
        <end position="634"/>
    </location>
</feature>